<dbReference type="Gene3D" id="2.40.10.220">
    <property type="entry name" value="predicted glycosyltransferase like domains"/>
    <property type="match status" value="1"/>
</dbReference>
<organism evidence="2 3">
    <name type="scientific">Desulfuromonas versatilis</name>
    <dbReference type="NCBI Taxonomy" id="2802975"/>
    <lineage>
        <taxon>Bacteria</taxon>
        <taxon>Pseudomonadati</taxon>
        <taxon>Thermodesulfobacteriota</taxon>
        <taxon>Desulfuromonadia</taxon>
        <taxon>Desulfuromonadales</taxon>
        <taxon>Desulfuromonadaceae</taxon>
        <taxon>Desulfuromonas</taxon>
    </lineage>
</organism>
<reference evidence="2 3" key="1">
    <citation type="journal article" date="2016" name="C (Basel)">
        <title>Selective Growth of and Electricity Production by Marine Exoelectrogenic Bacteria in Self-Aggregated Hydrogel of Microbially Reduced Graphene Oxide.</title>
        <authorList>
            <person name="Yoshida N."/>
            <person name="Goto Y."/>
            <person name="Miyata Y."/>
        </authorList>
    </citation>
    <scope>NUCLEOTIDE SEQUENCE [LARGE SCALE GENOMIC DNA]</scope>
    <source>
        <strain evidence="2 3">NIT-T3</strain>
    </source>
</reference>
<dbReference type="Pfam" id="PF07238">
    <property type="entry name" value="PilZ"/>
    <property type="match status" value="1"/>
</dbReference>
<dbReference type="RefSeq" id="WP_221249975.1">
    <property type="nucleotide sequence ID" value="NZ_AP024355.1"/>
</dbReference>
<dbReference type="Proteomes" id="UP001319827">
    <property type="component" value="Chromosome"/>
</dbReference>
<accession>A0ABM8HX49</accession>
<evidence type="ECO:0000259" key="1">
    <source>
        <dbReference type="Pfam" id="PF07238"/>
    </source>
</evidence>
<protein>
    <recommendedName>
        <fullName evidence="1">PilZ domain-containing protein</fullName>
    </recommendedName>
</protein>
<name>A0ABM8HX49_9BACT</name>
<evidence type="ECO:0000313" key="2">
    <source>
        <dbReference type="EMBL" id="BCR06594.1"/>
    </source>
</evidence>
<feature type="domain" description="PilZ" evidence="1">
    <location>
        <begin position="101"/>
        <end position="204"/>
    </location>
</feature>
<gene>
    <name evidence="2" type="ORF">DESUT3_36630</name>
</gene>
<evidence type="ECO:0000313" key="3">
    <source>
        <dbReference type="Proteomes" id="UP001319827"/>
    </source>
</evidence>
<dbReference type="InterPro" id="IPR009875">
    <property type="entry name" value="PilZ_domain"/>
</dbReference>
<keyword evidence="3" id="KW-1185">Reference proteome</keyword>
<dbReference type="EMBL" id="AP024355">
    <property type="protein sequence ID" value="BCR06594.1"/>
    <property type="molecule type" value="Genomic_DNA"/>
</dbReference>
<proteinExistence type="predicted"/>
<reference evidence="2 3" key="2">
    <citation type="journal article" date="2021" name="Int. J. Syst. Evol. Microbiol.">
        <title>Isolation and Polyphasic Characterization of Desulfuromonas versatilis sp. Nov., an Electrogenic Bacteria Capable of Versatile Metabolism Isolated from a Graphene Oxide-Reducing Enrichment Culture.</title>
        <authorList>
            <person name="Xie L."/>
            <person name="Yoshida N."/>
            <person name="Ishii S."/>
            <person name="Meng L."/>
        </authorList>
    </citation>
    <scope>NUCLEOTIDE SEQUENCE [LARGE SCALE GENOMIC DNA]</scope>
    <source>
        <strain evidence="2 3">NIT-T3</strain>
    </source>
</reference>
<sequence>MFSPETLDRLGDFKIARIVLPTKGDGALPLECVVRVTSPPFLEATFLPNQLPREQLDAAGPCLLACDIGMSVLSVQARIDQVIDGRRLRLKPEQSSAHEDTRRHFRVQAEVQLRYWPTGNDQLEETVTETVNLSGSGIRFHSSRPFLLGQKLKLEITLPGEARHQVSCAGKVVSLSGGPDAPREVALEISEISPAHLGRVLEFCLAEKLREMGGKARFLGSVLSPDPPGPPEEP</sequence>